<dbReference type="SUPFAM" id="SSF48452">
    <property type="entry name" value="TPR-like"/>
    <property type="match status" value="1"/>
</dbReference>
<dbReference type="GeneTree" id="ENSGT00940000156428"/>
<name>A0A3Q2Z0M3_HIPCM</name>
<reference evidence="2" key="2">
    <citation type="submission" date="2025-09" db="UniProtKB">
        <authorList>
            <consortium name="Ensembl"/>
        </authorList>
    </citation>
    <scope>IDENTIFICATION</scope>
</reference>
<dbReference type="Pfam" id="PF13424">
    <property type="entry name" value="TPR_12"/>
    <property type="match status" value="1"/>
</dbReference>
<protein>
    <submittedName>
        <fullName evidence="2">Uncharacterized protein</fullName>
    </submittedName>
</protein>
<dbReference type="PANTHER" id="PTHR10098">
    <property type="entry name" value="RAPSYN-RELATED"/>
    <property type="match status" value="1"/>
</dbReference>
<dbReference type="Gene3D" id="1.25.40.10">
    <property type="entry name" value="Tetratricopeptide repeat domain"/>
    <property type="match status" value="1"/>
</dbReference>
<dbReference type="SMART" id="SM00028">
    <property type="entry name" value="TPR"/>
    <property type="match status" value="3"/>
</dbReference>
<organism evidence="2 3">
    <name type="scientific">Hippocampus comes</name>
    <name type="common">Tiger tail seahorse</name>
    <dbReference type="NCBI Taxonomy" id="109280"/>
    <lineage>
        <taxon>Eukaryota</taxon>
        <taxon>Metazoa</taxon>
        <taxon>Chordata</taxon>
        <taxon>Craniata</taxon>
        <taxon>Vertebrata</taxon>
        <taxon>Euteleostomi</taxon>
        <taxon>Actinopterygii</taxon>
        <taxon>Neopterygii</taxon>
        <taxon>Teleostei</taxon>
        <taxon>Neoteleostei</taxon>
        <taxon>Acanthomorphata</taxon>
        <taxon>Syngnathiaria</taxon>
        <taxon>Syngnathiformes</taxon>
        <taxon>Syngnathoidei</taxon>
        <taxon>Syngnathidae</taxon>
        <taxon>Hippocampus</taxon>
    </lineage>
</organism>
<dbReference type="InterPro" id="IPR011990">
    <property type="entry name" value="TPR-like_helical_dom_sf"/>
</dbReference>
<dbReference type="STRING" id="109280.ENSHCOP00000019452"/>
<dbReference type="Proteomes" id="UP000264820">
    <property type="component" value="Unplaced"/>
</dbReference>
<keyword evidence="1" id="KW-0802">TPR repeat</keyword>
<evidence type="ECO:0000313" key="3">
    <source>
        <dbReference type="Proteomes" id="UP000264820"/>
    </source>
</evidence>
<dbReference type="AlphaFoldDB" id="A0A3Q2Z0M3"/>
<evidence type="ECO:0000256" key="1">
    <source>
        <dbReference type="PROSITE-ProRule" id="PRU00339"/>
    </source>
</evidence>
<dbReference type="Pfam" id="PF13176">
    <property type="entry name" value="TPR_7"/>
    <property type="match status" value="1"/>
</dbReference>
<keyword evidence="3" id="KW-1185">Reference proteome</keyword>
<evidence type="ECO:0000313" key="2">
    <source>
        <dbReference type="Ensembl" id="ENSHCOP00000019452.1"/>
    </source>
</evidence>
<dbReference type="PROSITE" id="PS50005">
    <property type="entry name" value="TPR"/>
    <property type="match status" value="1"/>
</dbReference>
<dbReference type="InterPro" id="IPR019734">
    <property type="entry name" value="TPR_rpt"/>
</dbReference>
<dbReference type="PANTHER" id="PTHR10098:SF108">
    <property type="entry name" value="TETRATRICOPEPTIDE REPEAT PROTEIN 28"/>
    <property type="match status" value="1"/>
</dbReference>
<feature type="repeat" description="TPR" evidence="1">
    <location>
        <begin position="66"/>
        <end position="99"/>
    </location>
</feature>
<accession>A0A3Q2Z0M3</accession>
<proteinExistence type="predicted"/>
<dbReference type="Ensembl" id="ENSHCOT00000008690.1">
    <property type="protein sequence ID" value="ENSHCOP00000019452.1"/>
    <property type="gene ID" value="ENSHCOG00000004806.1"/>
</dbReference>
<reference evidence="2" key="1">
    <citation type="submission" date="2025-08" db="UniProtKB">
        <authorList>
            <consortium name="Ensembl"/>
        </authorList>
    </citation>
    <scope>IDENTIFICATION</scope>
</reference>
<sequence>MRAFAGLGHAARCMQVVLSTDKSLEAEASDVVGGVYQLMADYETAQQWHQRALDMAEQTGCVKKQTRAYGNLGATYEALGNYERALVFQEQHLSMAAQTNNLVAKTVAYGSLGRIHHALGNYTQAVMYLQEGEEFNDHVKTSAPLSSLF</sequence>